<organism evidence="2 3">
    <name type="scientific">Rubroshorea leprosula</name>
    <dbReference type="NCBI Taxonomy" id="152421"/>
    <lineage>
        <taxon>Eukaryota</taxon>
        <taxon>Viridiplantae</taxon>
        <taxon>Streptophyta</taxon>
        <taxon>Embryophyta</taxon>
        <taxon>Tracheophyta</taxon>
        <taxon>Spermatophyta</taxon>
        <taxon>Magnoliopsida</taxon>
        <taxon>eudicotyledons</taxon>
        <taxon>Gunneridae</taxon>
        <taxon>Pentapetalae</taxon>
        <taxon>rosids</taxon>
        <taxon>malvids</taxon>
        <taxon>Malvales</taxon>
        <taxon>Dipterocarpaceae</taxon>
        <taxon>Rubroshorea</taxon>
    </lineage>
</organism>
<dbReference type="Proteomes" id="UP001054252">
    <property type="component" value="Unassembled WGS sequence"/>
</dbReference>
<dbReference type="EMBL" id="BPVZ01000175">
    <property type="protein sequence ID" value="GKV44014.1"/>
    <property type="molecule type" value="Genomic_DNA"/>
</dbReference>
<gene>
    <name evidence="2" type="ORF">SLEP1_g51243</name>
</gene>
<evidence type="ECO:0000256" key="1">
    <source>
        <dbReference type="SAM" id="MobiDB-lite"/>
    </source>
</evidence>
<reference evidence="2 3" key="1">
    <citation type="journal article" date="2021" name="Commun. Biol.">
        <title>The genome of Shorea leprosula (Dipterocarpaceae) highlights the ecological relevance of drought in aseasonal tropical rainforests.</title>
        <authorList>
            <person name="Ng K.K.S."/>
            <person name="Kobayashi M.J."/>
            <person name="Fawcett J.A."/>
            <person name="Hatakeyama M."/>
            <person name="Paape T."/>
            <person name="Ng C.H."/>
            <person name="Ang C.C."/>
            <person name="Tnah L.H."/>
            <person name="Lee C.T."/>
            <person name="Nishiyama T."/>
            <person name="Sese J."/>
            <person name="O'Brien M.J."/>
            <person name="Copetti D."/>
            <person name="Mohd Noor M.I."/>
            <person name="Ong R.C."/>
            <person name="Putra M."/>
            <person name="Sireger I.Z."/>
            <person name="Indrioko S."/>
            <person name="Kosugi Y."/>
            <person name="Izuno A."/>
            <person name="Isagi Y."/>
            <person name="Lee S.L."/>
            <person name="Shimizu K.K."/>
        </authorList>
    </citation>
    <scope>NUCLEOTIDE SEQUENCE [LARGE SCALE GENOMIC DNA]</scope>
    <source>
        <strain evidence="2">214</strain>
    </source>
</reference>
<feature type="region of interest" description="Disordered" evidence="1">
    <location>
        <begin position="1"/>
        <end position="25"/>
    </location>
</feature>
<evidence type="ECO:0000313" key="3">
    <source>
        <dbReference type="Proteomes" id="UP001054252"/>
    </source>
</evidence>
<accession>A0AAV5M2J8</accession>
<keyword evidence="3" id="KW-1185">Reference proteome</keyword>
<proteinExistence type="predicted"/>
<dbReference type="AlphaFoldDB" id="A0AAV5M2J8"/>
<name>A0AAV5M2J8_9ROSI</name>
<feature type="compositionally biased region" description="Basic and acidic residues" evidence="1">
    <location>
        <begin position="123"/>
        <end position="133"/>
    </location>
</feature>
<sequence>MGAAKYLEEETGIREKRTGVTENSIAQGKSYADAVRGYEGSRPRKTEGQSLNVKTEHVLGRYKIGEELKQSDHRQAWKIKNREAEWADNEETWLSGNDYDEGTEGNNEDEFLKLAAEDDENDGDKLEQGRKDNMPTAISDYEAEFESQRARFKAGQDNRIDRLSHKLLVEEDSIEVDELNLHTY</sequence>
<comment type="caution">
    <text evidence="2">The sequence shown here is derived from an EMBL/GenBank/DDBJ whole genome shotgun (WGS) entry which is preliminary data.</text>
</comment>
<protein>
    <submittedName>
        <fullName evidence="2">Uncharacterized protein</fullName>
    </submittedName>
</protein>
<evidence type="ECO:0000313" key="2">
    <source>
        <dbReference type="EMBL" id="GKV44014.1"/>
    </source>
</evidence>
<feature type="compositionally biased region" description="Basic and acidic residues" evidence="1">
    <location>
        <begin position="1"/>
        <end position="19"/>
    </location>
</feature>
<feature type="region of interest" description="Disordered" evidence="1">
    <location>
        <begin position="116"/>
        <end position="136"/>
    </location>
</feature>